<keyword evidence="2" id="KW-0812">Transmembrane</keyword>
<organism evidence="4 5">
    <name type="scientific">Trichosporon asahii var. asahii (strain ATCC 90039 / CBS 2479 / JCM 2466 / KCTC 7840 / NBRC 103889/ NCYC 2677 / UAMH 7654)</name>
    <name type="common">Yeast</name>
    <dbReference type="NCBI Taxonomy" id="1186058"/>
    <lineage>
        <taxon>Eukaryota</taxon>
        <taxon>Fungi</taxon>
        <taxon>Dikarya</taxon>
        <taxon>Basidiomycota</taxon>
        <taxon>Agaricomycotina</taxon>
        <taxon>Tremellomycetes</taxon>
        <taxon>Trichosporonales</taxon>
        <taxon>Trichosporonaceae</taxon>
        <taxon>Trichosporon</taxon>
    </lineage>
</organism>
<evidence type="ECO:0000256" key="3">
    <source>
        <dbReference type="SAM" id="SignalP"/>
    </source>
</evidence>
<name>J4UFW5_TRIAS</name>
<feature type="transmembrane region" description="Helical" evidence="2">
    <location>
        <begin position="228"/>
        <end position="250"/>
    </location>
</feature>
<evidence type="ECO:0000313" key="4">
    <source>
        <dbReference type="EMBL" id="EJT50300.1"/>
    </source>
</evidence>
<dbReference type="RefSeq" id="XP_014181529.1">
    <property type="nucleotide sequence ID" value="XM_014326054.1"/>
</dbReference>
<evidence type="ECO:0000256" key="1">
    <source>
        <dbReference type="SAM" id="MobiDB-lite"/>
    </source>
</evidence>
<dbReference type="AlphaFoldDB" id="J4UFW5"/>
<feature type="signal peptide" evidence="3">
    <location>
        <begin position="1"/>
        <end position="16"/>
    </location>
</feature>
<protein>
    <submittedName>
        <fullName evidence="4">Capsular associated protein</fullName>
    </submittedName>
</protein>
<dbReference type="KEGG" id="tasa:A1Q1_00405"/>
<feature type="region of interest" description="Disordered" evidence="1">
    <location>
        <begin position="186"/>
        <end position="222"/>
    </location>
</feature>
<accession>J4UFW5</accession>
<dbReference type="PANTHER" id="PTHR34144:SF7">
    <property type="entry name" value="EXPORT PROTEIN (CAP59), PUTATIVE (AFU_ORTHOLOGUE AFUA_7G05020)-RELATED"/>
    <property type="match status" value="1"/>
</dbReference>
<dbReference type="PANTHER" id="PTHR34144">
    <property type="entry name" value="CHROMOSOME 8, WHOLE GENOME SHOTGUN SEQUENCE"/>
    <property type="match status" value="1"/>
</dbReference>
<feature type="compositionally biased region" description="Low complexity" evidence="1">
    <location>
        <begin position="186"/>
        <end position="203"/>
    </location>
</feature>
<proteinExistence type="predicted"/>
<keyword evidence="2" id="KW-0472">Membrane</keyword>
<dbReference type="OrthoDB" id="262547at2759"/>
<dbReference type="EMBL" id="ALBS01000114">
    <property type="protein sequence ID" value="EJT50300.1"/>
    <property type="molecule type" value="Genomic_DNA"/>
</dbReference>
<keyword evidence="2" id="KW-1133">Transmembrane helix</keyword>
<feature type="transmembrane region" description="Helical" evidence="2">
    <location>
        <begin position="296"/>
        <end position="315"/>
    </location>
</feature>
<dbReference type="InterPro" id="IPR021047">
    <property type="entry name" value="Mannosyltransferase_CMT1"/>
</dbReference>
<reference evidence="4 5" key="1">
    <citation type="journal article" date="2012" name="Eukaryot. Cell">
        <title>Draft genome sequence of CBS 2479, the standard type strain of Trichosporon asahii.</title>
        <authorList>
            <person name="Yang R.Y."/>
            <person name="Li H.T."/>
            <person name="Zhu H."/>
            <person name="Zhou G.P."/>
            <person name="Wang M."/>
            <person name="Wang L."/>
        </authorList>
    </citation>
    <scope>NUCLEOTIDE SEQUENCE [LARGE SCALE GENOMIC DNA]</scope>
    <source>
        <strain evidence="5">ATCC 90039 / CBS 2479 / JCM 2466 / KCTC 7840 / NCYC 2677 / UAMH 7654</strain>
    </source>
</reference>
<keyword evidence="3" id="KW-0732">Signal</keyword>
<dbReference type="VEuPathDB" id="FungiDB:A1Q1_00405"/>
<evidence type="ECO:0000256" key="2">
    <source>
        <dbReference type="SAM" id="Phobius"/>
    </source>
</evidence>
<dbReference type="Proteomes" id="UP000002748">
    <property type="component" value="Unassembled WGS sequence"/>
</dbReference>
<dbReference type="HOGENOM" id="CLU_391907_0_0_1"/>
<dbReference type="GeneID" id="25983919"/>
<feature type="chain" id="PRO_5003780562" evidence="3">
    <location>
        <begin position="17"/>
        <end position="704"/>
    </location>
</feature>
<sequence>MYSLPSLSWLLARTLGLHPCSNTHSHTHHACIALIAAPRHWPCITTALLPAIPVCPGRSQLAATSTLTSTTRPLLNSFNSTPHTTPHTTHGPLRIPQLTLCDPPDSLKTHLDPQTARIPQPPPLHPITHPPPPDTQQPPTSPAMGLLSVPRWATRALSTAASPLPTTKLAPPSPLYQLIPSTVGAPSLSSSASDDSESTYATTDPDDLDPDHRSTGPSRQRGAPFARLDPLVVTAALLATGMFIVMFIWYPFPTTIHAFVAVAVGVVSWTMGSWARSLAGVVLRKPNLYRYSVPQLTGLAVASILTIYWLILGIHPPQEVAPPLNLDGERYFIAANLYNNEDIIPRWTGQIEKLIDHLGPNRTFVSVYESNSKDSTPELLRDFGDRLDAMGVPHRIISDVTERWWPYPTSPERIGFLANARNKAMAPLQSADSDTRLPDYDSYTKVLFLNDVLFTWEAAVRLLATKHDDDPDYDLACGMDFGASGLYDTWVSRDVCGTPTRPFWPYVKDPATVQRVRDEKVFPLAACWNGMVAFPTKHYLYQPGKPGKPAPAPAEPTRLAKRGWKMVDNSTYEGGRMSPALSEPILFRASGIDACDHSECFLFSYDLHRLYPQGSGGPKIWMNPSVRTAYEEHWYRWNNYVLRIPMVRWWVRNWSHGLPFEAVDWLWERLARHRDLCTWAALEKHAPERCPRLPGAKKNPWYIG</sequence>
<evidence type="ECO:0000313" key="5">
    <source>
        <dbReference type="Proteomes" id="UP000002748"/>
    </source>
</evidence>
<feature type="compositionally biased region" description="Pro residues" evidence="1">
    <location>
        <begin position="119"/>
        <end position="141"/>
    </location>
</feature>
<dbReference type="Pfam" id="PF11735">
    <property type="entry name" value="CAP59_mtransfer"/>
    <property type="match status" value="1"/>
</dbReference>
<feature type="transmembrane region" description="Helical" evidence="2">
    <location>
        <begin position="256"/>
        <end position="275"/>
    </location>
</feature>
<comment type="caution">
    <text evidence="4">The sequence shown here is derived from an EMBL/GenBank/DDBJ whole genome shotgun (WGS) entry which is preliminary data.</text>
</comment>
<gene>
    <name evidence="4" type="ORF">A1Q1_00405</name>
</gene>
<feature type="region of interest" description="Disordered" evidence="1">
    <location>
        <begin position="104"/>
        <end position="145"/>
    </location>
</feature>